<dbReference type="Proteomes" id="UP000828941">
    <property type="component" value="Chromosome 7"/>
</dbReference>
<organism evidence="1 2">
    <name type="scientific">Bauhinia variegata</name>
    <name type="common">Purple orchid tree</name>
    <name type="synonym">Phanera variegata</name>
    <dbReference type="NCBI Taxonomy" id="167791"/>
    <lineage>
        <taxon>Eukaryota</taxon>
        <taxon>Viridiplantae</taxon>
        <taxon>Streptophyta</taxon>
        <taxon>Embryophyta</taxon>
        <taxon>Tracheophyta</taxon>
        <taxon>Spermatophyta</taxon>
        <taxon>Magnoliopsida</taxon>
        <taxon>eudicotyledons</taxon>
        <taxon>Gunneridae</taxon>
        <taxon>Pentapetalae</taxon>
        <taxon>rosids</taxon>
        <taxon>fabids</taxon>
        <taxon>Fabales</taxon>
        <taxon>Fabaceae</taxon>
        <taxon>Cercidoideae</taxon>
        <taxon>Cercideae</taxon>
        <taxon>Bauhiniinae</taxon>
        <taxon>Bauhinia</taxon>
    </lineage>
</organism>
<keyword evidence="2" id="KW-1185">Reference proteome</keyword>
<proteinExistence type="predicted"/>
<accession>A0ACB9N9J3</accession>
<evidence type="ECO:0000313" key="1">
    <source>
        <dbReference type="EMBL" id="KAI4333037.1"/>
    </source>
</evidence>
<dbReference type="EMBL" id="CM039432">
    <property type="protein sequence ID" value="KAI4333037.1"/>
    <property type="molecule type" value="Genomic_DNA"/>
</dbReference>
<evidence type="ECO:0000313" key="2">
    <source>
        <dbReference type="Proteomes" id="UP000828941"/>
    </source>
</evidence>
<protein>
    <submittedName>
        <fullName evidence="1">Uncharacterized protein</fullName>
    </submittedName>
</protein>
<reference evidence="1 2" key="1">
    <citation type="journal article" date="2022" name="DNA Res.">
        <title>Chromosomal-level genome assembly of the orchid tree Bauhinia variegata (Leguminosae; Cercidoideae) supports the allotetraploid origin hypothesis of Bauhinia.</title>
        <authorList>
            <person name="Zhong Y."/>
            <person name="Chen Y."/>
            <person name="Zheng D."/>
            <person name="Pang J."/>
            <person name="Liu Y."/>
            <person name="Luo S."/>
            <person name="Meng S."/>
            <person name="Qian L."/>
            <person name="Wei D."/>
            <person name="Dai S."/>
            <person name="Zhou R."/>
        </authorList>
    </citation>
    <scope>NUCLEOTIDE SEQUENCE [LARGE SCALE GENOMIC DNA]</scope>
    <source>
        <strain evidence="1">BV-YZ2020</strain>
    </source>
</reference>
<name>A0ACB9N9J3_BAUVA</name>
<gene>
    <name evidence="1" type="ORF">L6164_017893</name>
</gene>
<sequence>MSDPKVVLFGSFTEDETRSLLKKQFPGRTENPLEGKQLQFGSLNFLNGGPLGGLTGESSNQLNSPKAPDSVPPSNPQKCNGASSVSIVADDLFGASGTIKENGSIANFPLGTSNNVGREVAKEDNVGFATLYDKEGPANQFTSLTLDDSGSRNLENIVKNGSFNDSSSKLSSEDSKKASNMPIVCRKDLVPRGLINSGNLCFLNSTMQALLSCSPFVQLLQELRTRNIPKVGYPTLTAFVEFVAQFDVPSSANSAYMMKNGTATLETGRPFCPVMFEGVLKNFSPDVPNSISGRPRQEDAQEFLSFVMDQMHDELLKLKGHSSSINGGKSSLVSSMEDDEWETVGPKNKSAVTRTQSFVPSELSGIFGGHLRSLVRAKGNRPSATIQPYLLLHLDIYPDAVHTIEDALHLFSASETLEGYRASQTGKAGVVTARKSVQIQTLPKIMILHQMRFGYGSQGSTKLLKPVHFPLELVLGRDLLVSPSTEGRKYELVATITHHGTEPSKGHYTADARYSKDQWLRFDDASVFAIGSNKVLHDQAYVLFYSQI</sequence>
<comment type="caution">
    <text evidence="1">The sequence shown here is derived from an EMBL/GenBank/DDBJ whole genome shotgun (WGS) entry which is preliminary data.</text>
</comment>